<dbReference type="PANTHER" id="PTHR11905:SF159">
    <property type="entry name" value="ADAM METALLOPROTEASE"/>
    <property type="match status" value="1"/>
</dbReference>
<evidence type="ECO:0000256" key="3">
    <source>
        <dbReference type="SAM" id="MobiDB-lite"/>
    </source>
</evidence>
<comment type="caution">
    <text evidence="5">The sequence shown here is derived from an EMBL/GenBank/DDBJ whole genome shotgun (WGS) entry which is preliminary data.</text>
</comment>
<proteinExistence type="predicted"/>
<dbReference type="Pfam" id="PF13688">
    <property type="entry name" value="Reprolysin_5"/>
    <property type="match status" value="1"/>
</dbReference>
<dbReference type="InterPro" id="IPR001590">
    <property type="entry name" value="Peptidase_M12B"/>
</dbReference>
<evidence type="ECO:0000259" key="4">
    <source>
        <dbReference type="PROSITE" id="PS50215"/>
    </source>
</evidence>
<name>A0ABP0RZ66_9DINO</name>
<sequence length="620" mass="66238">MRPSQLPGSSFPARPPVGLLRPAPAARCFSTREPPRVLVRAPTGNADGRGGPRARTGEHTPGGQPGASRLRQFDFGGRAGERARLGAEEVERSGGCRLAREKKRRAVASGGAVDKMVRGVFRQAALLAVGTLAMVQSSAQAQPLLSRPGAQGTVMVEQDKDAEWSKQVAPIELEWHDGEDKVLKSVRIELGNGETVTVELAEAKGLLRADYVEQDSEGNTVRDGEHHKGCHFRGQVLGGSQNGVAAVSHFADVVTGLVILQDGSRHYLRYTVGSNSTSLREADVARRLEGDDASAEAHDGEEHLVDHSVKAPDPKLWPNPTLQGSAPQAVVQRNVNLPDTLFVEVFAVSDREMIASFNGNQNQVSAEVVAMMNHVDLIYEQSGFTAADVRVVLVGQRFQTSSFLGVQSDQSGEHDSLDVLNNFNDWRTANFNSFPAHDAMHLISGKDFDGGTVGLAFIDTICDKDEACNQLSEGFCFTNPAFGCCLRRAGAISQMFAPTTVQNAEVIAHEIGHQFAFEHDSDGNACSSSGFVMAAFTNQPNSNPNFVRAFSSCSGGTFNAAFRSSPDAAGFQRYQCLANVPSGATDGSGSGSRDDDGNAAPRVLGPKSTVLLLLATLFFQ</sequence>
<dbReference type="GO" id="GO:0008237">
    <property type="term" value="F:metallopeptidase activity"/>
    <property type="evidence" value="ECO:0007669"/>
    <property type="project" value="UniProtKB-KW"/>
</dbReference>
<keyword evidence="5" id="KW-0482">Metalloprotease</keyword>
<feature type="active site" evidence="2">
    <location>
        <position position="510"/>
    </location>
</feature>
<dbReference type="PANTHER" id="PTHR11905">
    <property type="entry name" value="ADAM A DISINTEGRIN AND METALLOPROTEASE DOMAIN"/>
    <property type="match status" value="1"/>
</dbReference>
<organism evidence="5 6">
    <name type="scientific">Durusdinium trenchii</name>
    <dbReference type="NCBI Taxonomy" id="1381693"/>
    <lineage>
        <taxon>Eukaryota</taxon>
        <taxon>Sar</taxon>
        <taxon>Alveolata</taxon>
        <taxon>Dinophyceae</taxon>
        <taxon>Suessiales</taxon>
        <taxon>Symbiodiniaceae</taxon>
        <taxon>Durusdinium</taxon>
    </lineage>
</organism>
<evidence type="ECO:0000313" key="5">
    <source>
        <dbReference type="EMBL" id="CAK9105413.1"/>
    </source>
</evidence>
<reference evidence="5 6" key="1">
    <citation type="submission" date="2024-02" db="EMBL/GenBank/DDBJ databases">
        <authorList>
            <person name="Chen Y."/>
            <person name="Shah S."/>
            <person name="Dougan E. K."/>
            <person name="Thang M."/>
            <person name="Chan C."/>
        </authorList>
    </citation>
    <scope>NUCLEOTIDE SEQUENCE [LARGE SCALE GENOMIC DNA]</scope>
</reference>
<dbReference type="EMBL" id="CAXAMM010042534">
    <property type="protein sequence ID" value="CAK9105413.1"/>
    <property type="molecule type" value="Genomic_DNA"/>
</dbReference>
<evidence type="ECO:0000313" key="6">
    <source>
        <dbReference type="Proteomes" id="UP001642464"/>
    </source>
</evidence>
<evidence type="ECO:0000256" key="1">
    <source>
        <dbReference type="ARBA" id="ARBA00023157"/>
    </source>
</evidence>
<keyword evidence="2" id="KW-0862">Zinc</keyword>
<dbReference type="Gene3D" id="3.40.390.10">
    <property type="entry name" value="Collagenase (Catalytic Domain)"/>
    <property type="match status" value="1"/>
</dbReference>
<feature type="binding site" evidence="2">
    <location>
        <position position="509"/>
    </location>
    <ligand>
        <name>Zn(2+)</name>
        <dbReference type="ChEBI" id="CHEBI:29105"/>
        <note>catalytic</note>
    </ligand>
</feature>
<feature type="binding site" evidence="2">
    <location>
        <position position="519"/>
    </location>
    <ligand>
        <name>Zn(2+)</name>
        <dbReference type="ChEBI" id="CHEBI:29105"/>
        <note>catalytic</note>
    </ligand>
</feature>
<feature type="domain" description="Peptidase M12B" evidence="4">
    <location>
        <begin position="341"/>
        <end position="559"/>
    </location>
</feature>
<dbReference type="PROSITE" id="PS50215">
    <property type="entry name" value="ADAM_MEPRO"/>
    <property type="match status" value="1"/>
</dbReference>
<dbReference type="CDD" id="cd04269">
    <property type="entry name" value="ZnMc_adamalysin_II_like"/>
    <property type="match status" value="1"/>
</dbReference>
<comment type="caution">
    <text evidence="2">Lacks conserved residue(s) required for the propagation of feature annotation.</text>
</comment>
<feature type="region of interest" description="Disordered" evidence="3">
    <location>
        <begin position="1"/>
        <end position="71"/>
    </location>
</feature>
<dbReference type="Proteomes" id="UP001642464">
    <property type="component" value="Unassembled WGS sequence"/>
</dbReference>
<keyword evidence="5" id="KW-0645">Protease</keyword>
<protein>
    <recommendedName>
        <fullName evidence="4">Peptidase M12B domain-containing protein</fullName>
    </recommendedName>
</protein>
<accession>A0ABP0RZ66</accession>
<keyword evidence="5" id="KW-0378">Hydrolase</keyword>
<gene>
    <name evidence="5" type="ORF">SCF082_LOCUS49132</name>
</gene>
<feature type="binding site" evidence="2">
    <location>
        <position position="513"/>
    </location>
    <ligand>
        <name>Zn(2+)</name>
        <dbReference type="ChEBI" id="CHEBI:29105"/>
        <note>catalytic</note>
    </ligand>
</feature>
<dbReference type="InterPro" id="IPR024079">
    <property type="entry name" value="MetalloPept_cat_dom_sf"/>
</dbReference>
<keyword evidence="2" id="KW-0479">Metal-binding</keyword>
<dbReference type="SUPFAM" id="SSF55486">
    <property type="entry name" value="Metalloproteases ('zincins'), catalytic domain"/>
    <property type="match status" value="1"/>
</dbReference>
<dbReference type="InterPro" id="IPR034027">
    <property type="entry name" value="Reprolysin_adamalysin"/>
</dbReference>
<keyword evidence="6" id="KW-1185">Reference proteome</keyword>
<keyword evidence="1" id="KW-1015">Disulfide bond</keyword>
<evidence type="ECO:0000256" key="2">
    <source>
        <dbReference type="PROSITE-ProRule" id="PRU00276"/>
    </source>
</evidence>